<dbReference type="Gene3D" id="6.10.340.10">
    <property type="match status" value="1"/>
</dbReference>
<dbReference type="PANTHER" id="PTHR45528:SF1">
    <property type="entry name" value="SENSOR HISTIDINE KINASE CPXA"/>
    <property type="match status" value="1"/>
</dbReference>
<feature type="transmembrane region" description="Helical" evidence="14">
    <location>
        <begin position="220"/>
        <end position="243"/>
    </location>
</feature>
<evidence type="ECO:0000256" key="8">
    <source>
        <dbReference type="ARBA" id="ARBA00022741"/>
    </source>
</evidence>
<keyword evidence="7 14" id="KW-0812">Transmembrane</keyword>
<evidence type="ECO:0000259" key="15">
    <source>
        <dbReference type="PROSITE" id="PS50109"/>
    </source>
</evidence>
<evidence type="ECO:0000256" key="14">
    <source>
        <dbReference type="SAM" id="Phobius"/>
    </source>
</evidence>
<evidence type="ECO:0000256" key="3">
    <source>
        <dbReference type="ARBA" id="ARBA00012438"/>
    </source>
</evidence>
<dbReference type="InterPro" id="IPR050398">
    <property type="entry name" value="HssS/ArlS-like"/>
</dbReference>
<evidence type="ECO:0000256" key="12">
    <source>
        <dbReference type="ARBA" id="ARBA00023012"/>
    </source>
</evidence>
<dbReference type="EC" id="2.7.13.3" evidence="3"/>
<dbReference type="AlphaFoldDB" id="A0A644YBG2"/>
<feature type="transmembrane region" description="Helical" evidence="14">
    <location>
        <begin position="50"/>
        <end position="74"/>
    </location>
</feature>
<keyword evidence="8" id="KW-0547">Nucleotide-binding</keyword>
<proteinExistence type="predicted"/>
<evidence type="ECO:0000256" key="9">
    <source>
        <dbReference type="ARBA" id="ARBA00022777"/>
    </source>
</evidence>
<evidence type="ECO:0000256" key="4">
    <source>
        <dbReference type="ARBA" id="ARBA00022475"/>
    </source>
</evidence>
<evidence type="ECO:0000256" key="2">
    <source>
        <dbReference type="ARBA" id="ARBA00004651"/>
    </source>
</evidence>
<dbReference type="SMART" id="SM00387">
    <property type="entry name" value="HATPase_c"/>
    <property type="match status" value="1"/>
</dbReference>
<feature type="domain" description="HAMP" evidence="16">
    <location>
        <begin position="245"/>
        <end position="297"/>
    </location>
</feature>
<dbReference type="PANTHER" id="PTHR45528">
    <property type="entry name" value="SENSOR HISTIDINE KINASE CPXA"/>
    <property type="match status" value="1"/>
</dbReference>
<evidence type="ECO:0000256" key="6">
    <source>
        <dbReference type="ARBA" id="ARBA00022679"/>
    </source>
</evidence>
<evidence type="ECO:0000259" key="16">
    <source>
        <dbReference type="PROSITE" id="PS50885"/>
    </source>
</evidence>
<dbReference type="GO" id="GO:0005886">
    <property type="term" value="C:plasma membrane"/>
    <property type="evidence" value="ECO:0007669"/>
    <property type="project" value="UniProtKB-SubCell"/>
</dbReference>
<keyword evidence="13 14" id="KW-0472">Membrane</keyword>
<evidence type="ECO:0000256" key="11">
    <source>
        <dbReference type="ARBA" id="ARBA00022989"/>
    </source>
</evidence>
<sequence>MSRPERTVFPYLVSFSYLMLLYSLVILGLLQARNLDLTYNFPKNSFRWKIMVLIISSLVFALLALGAGSIWFSFRYFNDNIRAQMEEKMNSVQSSLSYYSKFATRFNDQQFNNLKLLEEMNRLSGTAQIDINVYRADGLLLRTTRSEIFDRFLLGARLNPDAFREIVHNNKKQFVNKERIGDLTYYSLYAPLFNIEGKLIAIVNIPYFSRQSDFRKDASSIIAAIINIYILLLIGAVFVGIALSNSISRPLIEISRKMQLLDISEKPEHINYTNKDELGILVAAYNKIVDDVNESTQRLAQGEREQAWREMARQIAHEIKNPLTPMRLSIQHMMRLKEQDVPDWAKRFDALAKSLIEQIDILSEAAGEFSSFSRFYSEDQSRFDLNTLIREQIILFNTRDNITLSFESKAKDAFVLARKTQLTRMFVNLISNAVQAVENLEEGKIVVSLEWEEPFYRISVEDSGSGVPDSLTHRLFKPNFTTKSGGTGLGLAICRSIIEQSQGTVHYERSERLGGASFVVSIPGKRYY</sequence>
<reference evidence="17" key="1">
    <citation type="submission" date="2019-08" db="EMBL/GenBank/DDBJ databases">
        <authorList>
            <person name="Kucharzyk K."/>
            <person name="Murdoch R.W."/>
            <person name="Higgins S."/>
            <person name="Loffler F."/>
        </authorList>
    </citation>
    <scope>NUCLEOTIDE SEQUENCE</scope>
</reference>
<feature type="transmembrane region" description="Helical" evidence="14">
    <location>
        <begin position="12"/>
        <end position="30"/>
    </location>
</feature>
<keyword evidence="11 14" id="KW-1133">Transmembrane helix</keyword>
<dbReference type="PROSITE" id="PS50109">
    <property type="entry name" value="HIS_KIN"/>
    <property type="match status" value="1"/>
</dbReference>
<dbReference type="GO" id="GO:0005524">
    <property type="term" value="F:ATP binding"/>
    <property type="evidence" value="ECO:0007669"/>
    <property type="project" value="UniProtKB-KW"/>
</dbReference>
<dbReference type="CDD" id="cd00082">
    <property type="entry name" value="HisKA"/>
    <property type="match status" value="1"/>
</dbReference>
<organism evidence="17">
    <name type="scientific">bioreactor metagenome</name>
    <dbReference type="NCBI Taxonomy" id="1076179"/>
    <lineage>
        <taxon>unclassified sequences</taxon>
        <taxon>metagenomes</taxon>
        <taxon>ecological metagenomes</taxon>
    </lineage>
</organism>
<dbReference type="InterPro" id="IPR036890">
    <property type="entry name" value="HATPase_C_sf"/>
</dbReference>
<name>A0A644YBG2_9ZZZZ</name>
<dbReference type="GO" id="GO:0000155">
    <property type="term" value="F:phosphorelay sensor kinase activity"/>
    <property type="evidence" value="ECO:0007669"/>
    <property type="project" value="InterPro"/>
</dbReference>
<dbReference type="InterPro" id="IPR003660">
    <property type="entry name" value="HAMP_dom"/>
</dbReference>
<evidence type="ECO:0000256" key="5">
    <source>
        <dbReference type="ARBA" id="ARBA00022553"/>
    </source>
</evidence>
<dbReference type="Gene3D" id="1.10.287.130">
    <property type="match status" value="1"/>
</dbReference>
<keyword evidence="9 17" id="KW-0418">Kinase</keyword>
<evidence type="ECO:0000256" key="13">
    <source>
        <dbReference type="ARBA" id="ARBA00023136"/>
    </source>
</evidence>
<evidence type="ECO:0000313" key="17">
    <source>
        <dbReference type="EMBL" id="MPM23893.1"/>
    </source>
</evidence>
<comment type="caution">
    <text evidence="17">The sequence shown here is derived from an EMBL/GenBank/DDBJ whole genome shotgun (WGS) entry which is preliminary data.</text>
</comment>
<keyword evidence="5" id="KW-0597">Phosphoprotein</keyword>
<dbReference type="InterPro" id="IPR005467">
    <property type="entry name" value="His_kinase_dom"/>
</dbReference>
<dbReference type="EMBL" id="VSSQ01004137">
    <property type="protein sequence ID" value="MPM23893.1"/>
    <property type="molecule type" value="Genomic_DNA"/>
</dbReference>
<comment type="catalytic activity">
    <reaction evidence="1">
        <text>ATP + protein L-histidine = ADP + protein N-phospho-L-histidine.</text>
        <dbReference type="EC" id="2.7.13.3"/>
    </reaction>
</comment>
<keyword evidence="6 17" id="KW-0808">Transferase</keyword>
<feature type="domain" description="Histidine kinase" evidence="15">
    <location>
        <begin position="314"/>
        <end position="526"/>
    </location>
</feature>
<keyword evidence="12" id="KW-0902">Two-component regulatory system</keyword>
<dbReference type="InterPro" id="IPR036097">
    <property type="entry name" value="HisK_dim/P_sf"/>
</dbReference>
<dbReference type="PRINTS" id="PR00344">
    <property type="entry name" value="BCTRLSENSOR"/>
</dbReference>
<evidence type="ECO:0000256" key="7">
    <source>
        <dbReference type="ARBA" id="ARBA00022692"/>
    </source>
</evidence>
<comment type="subcellular location">
    <subcellularLocation>
        <location evidence="2">Cell membrane</location>
        <topology evidence="2">Multi-pass membrane protein</topology>
    </subcellularLocation>
</comment>
<evidence type="ECO:0000256" key="10">
    <source>
        <dbReference type="ARBA" id="ARBA00022840"/>
    </source>
</evidence>
<dbReference type="InterPro" id="IPR003661">
    <property type="entry name" value="HisK_dim/P_dom"/>
</dbReference>
<dbReference type="Pfam" id="PF02518">
    <property type="entry name" value="HATPase_c"/>
    <property type="match status" value="1"/>
</dbReference>
<dbReference type="Gene3D" id="3.30.565.10">
    <property type="entry name" value="Histidine kinase-like ATPase, C-terminal domain"/>
    <property type="match status" value="1"/>
</dbReference>
<protein>
    <recommendedName>
        <fullName evidence="3">histidine kinase</fullName>
        <ecNumber evidence="3">2.7.13.3</ecNumber>
    </recommendedName>
</protein>
<dbReference type="InterPro" id="IPR004358">
    <property type="entry name" value="Sig_transdc_His_kin-like_C"/>
</dbReference>
<dbReference type="SUPFAM" id="SSF47384">
    <property type="entry name" value="Homodimeric domain of signal transducing histidine kinase"/>
    <property type="match status" value="1"/>
</dbReference>
<gene>
    <name evidence="17" type="primary">sasA_189</name>
    <name evidence="17" type="ORF">SDC9_70370</name>
</gene>
<accession>A0A644YBG2</accession>
<dbReference type="PROSITE" id="PS50885">
    <property type="entry name" value="HAMP"/>
    <property type="match status" value="1"/>
</dbReference>
<dbReference type="SUPFAM" id="SSF55874">
    <property type="entry name" value="ATPase domain of HSP90 chaperone/DNA topoisomerase II/histidine kinase"/>
    <property type="match status" value="1"/>
</dbReference>
<dbReference type="InterPro" id="IPR003594">
    <property type="entry name" value="HATPase_dom"/>
</dbReference>
<keyword evidence="4" id="KW-1003">Cell membrane</keyword>
<keyword evidence="10" id="KW-0067">ATP-binding</keyword>
<evidence type="ECO:0000256" key="1">
    <source>
        <dbReference type="ARBA" id="ARBA00000085"/>
    </source>
</evidence>